<dbReference type="InterPro" id="IPR012223">
    <property type="entry name" value="TEII"/>
</dbReference>
<protein>
    <recommendedName>
        <fullName evidence="2">Thioesterase TesA</fullName>
    </recommendedName>
</protein>
<dbReference type="GO" id="GO:0008610">
    <property type="term" value="P:lipid biosynthetic process"/>
    <property type="evidence" value="ECO:0007669"/>
    <property type="project" value="TreeGrafter"/>
</dbReference>
<dbReference type="InterPro" id="IPR001031">
    <property type="entry name" value="Thioesterase"/>
</dbReference>
<evidence type="ECO:0000313" key="6">
    <source>
        <dbReference type="Proteomes" id="UP000475545"/>
    </source>
</evidence>
<evidence type="ECO:0000313" key="5">
    <source>
        <dbReference type="EMBL" id="MXP22003.1"/>
    </source>
</evidence>
<reference evidence="5 6" key="1">
    <citation type="submission" date="2019-11" db="EMBL/GenBank/DDBJ databases">
        <title>Gordonia sp. nov., a novel actinobacterium isolated from mangrove soil in Hainan.</title>
        <authorList>
            <person name="Huang X."/>
            <person name="Xie Y."/>
            <person name="Chu X."/>
            <person name="Xiao K."/>
        </authorList>
    </citation>
    <scope>NUCLEOTIDE SEQUENCE [LARGE SCALE GENOMIC DNA]</scope>
    <source>
        <strain evidence="5 6">HNM0687</strain>
    </source>
</reference>
<dbReference type="AlphaFoldDB" id="A0A6L7GR11"/>
<keyword evidence="5" id="KW-0378">Hydrolase</keyword>
<dbReference type="SUPFAM" id="SSF53474">
    <property type="entry name" value="alpha/beta-Hydrolases"/>
    <property type="match status" value="1"/>
</dbReference>
<dbReference type="Proteomes" id="UP000475545">
    <property type="component" value="Unassembled WGS sequence"/>
</dbReference>
<evidence type="ECO:0000259" key="4">
    <source>
        <dbReference type="Pfam" id="PF00975"/>
    </source>
</evidence>
<evidence type="ECO:0000256" key="3">
    <source>
        <dbReference type="ARBA" id="ARBA00024293"/>
    </source>
</evidence>
<evidence type="ECO:0000256" key="1">
    <source>
        <dbReference type="ARBA" id="ARBA00007169"/>
    </source>
</evidence>
<dbReference type="Pfam" id="PF00975">
    <property type="entry name" value="Thioesterase"/>
    <property type="match status" value="1"/>
</dbReference>
<dbReference type="PANTHER" id="PTHR11487:SF0">
    <property type="entry name" value="S-ACYL FATTY ACID SYNTHASE THIOESTERASE, MEDIUM CHAIN"/>
    <property type="match status" value="1"/>
</dbReference>
<dbReference type="PANTHER" id="PTHR11487">
    <property type="entry name" value="THIOESTERASE"/>
    <property type="match status" value="1"/>
</dbReference>
<dbReference type="GO" id="GO:0016787">
    <property type="term" value="F:hydrolase activity"/>
    <property type="evidence" value="ECO:0007669"/>
    <property type="project" value="UniProtKB-KW"/>
</dbReference>
<dbReference type="InterPro" id="IPR029058">
    <property type="entry name" value="AB_hydrolase_fold"/>
</dbReference>
<dbReference type="RefSeq" id="WP_160902125.1">
    <property type="nucleotide sequence ID" value="NZ_CP102850.1"/>
</dbReference>
<comment type="similarity">
    <text evidence="1">Belongs to the thioesterase family.</text>
</comment>
<dbReference type="EMBL" id="WMBR01000002">
    <property type="protein sequence ID" value="MXP22003.1"/>
    <property type="molecule type" value="Genomic_DNA"/>
</dbReference>
<comment type="catalytic activity">
    <reaction evidence="3">
        <text>a fatty acyl-CoA + H2O = a fatty acid + CoA + H(+)</text>
        <dbReference type="Rhea" id="RHEA:16781"/>
        <dbReference type="ChEBI" id="CHEBI:15377"/>
        <dbReference type="ChEBI" id="CHEBI:15378"/>
        <dbReference type="ChEBI" id="CHEBI:28868"/>
        <dbReference type="ChEBI" id="CHEBI:57287"/>
        <dbReference type="ChEBI" id="CHEBI:77636"/>
    </reaction>
</comment>
<comment type="caution">
    <text evidence="5">The sequence shown here is derived from an EMBL/GenBank/DDBJ whole genome shotgun (WGS) entry which is preliminary data.</text>
</comment>
<gene>
    <name evidence="5" type="ORF">GIY30_11655</name>
</gene>
<evidence type="ECO:0000256" key="2">
    <source>
        <dbReference type="ARBA" id="ARBA00015007"/>
    </source>
</evidence>
<organism evidence="5 6">
    <name type="scientific">Gordonia mangrovi</name>
    <dbReference type="NCBI Taxonomy" id="2665643"/>
    <lineage>
        <taxon>Bacteria</taxon>
        <taxon>Bacillati</taxon>
        <taxon>Actinomycetota</taxon>
        <taxon>Actinomycetes</taxon>
        <taxon>Mycobacteriales</taxon>
        <taxon>Gordoniaceae</taxon>
        <taxon>Gordonia</taxon>
    </lineage>
</organism>
<dbReference type="Gene3D" id="3.40.50.1820">
    <property type="entry name" value="alpha/beta hydrolase"/>
    <property type="match status" value="1"/>
</dbReference>
<name>A0A6L7GR11_9ACTN</name>
<keyword evidence="6" id="KW-1185">Reference proteome</keyword>
<sequence length="264" mass="28100">MTQNQSGTARPALGALRQFHQPLRPGLPPLLVFPHAGAGASAYRALSELFSREFTVLIMQYPGRQDRMREPAASTLTDLADEAHAAYLARPDAHSHPLTVFGHSLGAIVAFEFVRRAEVSAVPIAGLVVSAATAPSKVADLPPHPTDDDGLMAHLSALEGTGGAVMGSDAVMRMALPVLRSDYQAFDAYSATTDARIAAPITVLGGADDPVIRPHDLHSWTQHADDVTVSVLDGGHFYLDANDAEILEVLVETRDAAVHRVGHR</sequence>
<proteinExistence type="inferred from homology"/>
<feature type="domain" description="Thioesterase" evidence="4">
    <location>
        <begin position="29"/>
        <end position="248"/>
    </location>
</feature>
<accession>A0A6L7GR11</accession>